<keyword evidence="2" id="KW-1185">Reference proteome</keyword>
<reference evidence="2" key="1">
    <citation type="journal article" date="2019" name="Int. J. Syst. Evol. Microbiol.">
        <title>The Global Catalogue of Microorganisms (GCM) 10K type strain sequencing project: providing services to taxonomists for standard genome sequencing and annotation.</title>
        <authorList>
            <consortium name="The Broad Institute Genomics Platform"/>
            <consortium name="The Broad Institute Genome Sequencing Center for Infectious Disease"/>
            <person name="Wu L."/>
            <person name="Ma J."/>
        </authorList>
    </citation>
    <scope>NUCLEOTIDE SEQUENCE [LARGE SCALE GENOMIC DNA]</scope>
    <source>
        <strain evidence="2">JCM 10649</strain>
    </source>
</reference>
<dbReference type="RefSeq" id="WP_344089555.1">
    <property type="nucleotide sequence ID" value="NZ_BAAAHB010000020.1"/>
</dbReference>
<name>A0ABP3JT76_9ACTN</name>
<dbReference type="Proteomes" id="UP001499895">
    <property type="component" value="Unassembled WGS sequence"/>
</dbReference>
<dbReference type="EMBL" id="BAAAHB010000020">
    <property type="protein sequence ID" value="GAA0460922.1"/>
    <property type="molecule type" value="Genomic_DNA"/>
</dbReference>
<protein>
    <recommendedName>
        <fullName evidence="3">PIN domain-containing protein</fullName>
    </recommendedName>
</protein>
<accession>A0ABP3JT76</accession>
<evidence type="ECO:0000313" key="2">
    <source>
        <dbReference type="Proteomes" id="UP001499895"/>
    </source>
</evidence>
<gene>
    <name evidence="1" type="ORF">GCM10009544_24340</name>
</gene>
<sequence>MSEFLFPDNTVLCNFAAVERLDLLRMVLDGRGRWTQAVAREARNSAKWLPALNELRQQGWLGEAIRVTEQADRDAILRIRTAVFGGRADRIFQHLGEAETCHVIVNWDRFASSWWISDDKHSLSYAAEQGIFTAETIDMVRLAVKGDLITAQEGFELMQQMKERNRNPRMPRSVAELE</sequence>
<evidence type="ECO:0008006" key="3">
    <source>
        <dbReference type="Google" id="ProtNLM"/>
    </source>
</evidence>
<comment type="caution">
    <text evidence="1">The sequence shown here is derived from an EMBL/GenBank/DDBJ whole genome shotgun (WGS) entry which is preliminary data.</text>
</comment>
<proteinExistence type="predicted"/>
<evidence type="ECO:0000313" key="1">
    <source>
        <dbReference type="EMBL" id="GAA0460922.1"/>
    </source>
</evidence>
<organism evidence="1 2">
    <name type="scientific">Streptomyces stramineus</name>
    <dbReference type="NCBI Taxonomy" id="173861"/>
    <lineage>
        <taxon>Bacteria</taxon>
        <taxon>Bacillati</taxon>
        <taxon>Actinomycetota</taxon>
        <taxon>Actinomycetes</taxon>
        <taxon>Kitasatosporales</taxon>
        <taxon>Streptomycetaceae</taxon>
        <taxon>Streptomyces</taxon>
    </lineage>
</organism>